<gene>
    <name evidence="2" type="ORF">AB2L27_11440</name>
</gene>
<evidence type="ECO:0000256" key="1">
    <source>
        <dbReference type="SAM" id="Phobius"/>
    </source>
</evidence>
<proteinExistence type="predicted"/>
<evidence type="ECO:0000313" key="2">
    <source>
        <dbReference type="EMBL" id="MEZ0165372.1"/>
    </source>
</evidence>
<protein>
    <submittedName>
        <fullName evidence="2">DUF4383 domain-containing protein</fullName>
    </submittedName>
</protein>
<dbReference type="RefSeq" id="WP_370441591.1">
    <property type="nucleotide sequence ID" value="NZ_JBGFTU010000011.1"/>
</dbReference>
<keyword evidence="1" id="KW-1133">Transmembrane helix</keyword>
<evidence type="ECO:0000313" key="3">
    <source>
        <dbReference type="Proteomes" id="UP001565927"/>
    </source>
</evidence>
<name>A0ABV4H1C6_9ACTN</name>
<organism evidence="2 3">
    <name type="scientific">Kineococcus halophytocola</name>
    <dbReference type="NCBI Taxonomy" id="3234027"/>
    <lineage>
        <taxon>Bacteria</taxon>
        <taxon>Bacillati</taxon>
        <taxon>Actinomycetota</taxon>
        <taxon>Actinomycetes</taxon>
        <taxon>Kineosporiales</taxon>
        <taxon>Kineosporiaceae</taxon>
        <taxon>Kineococcus</taxon>
    </lineage>
</organism>
<keyword evidence="3" id="KW-1185">Reference proteome</keyword>
<reference evidence="2 3" key="1">
    <citation type="submission" date="2024-07" db="EMBL/GenBank/DDBJ databases">
        <authorList>
            <person name="Thanompreechachai J."/>
            <person name="Duangmal K."/>
        </authorList>
    </citation>
    <scope>NUCLEOTIDE SEQUENCE [LARGE SCALE GENOMIC DNA]</scope>
    <source>
        <strain evidence="2 3">LSe6-4</strain>
    </source>
</reference>
<dbReference type="EMBL" id="JBGFTU010000011">
    <property type="protein sequence ID" value="MEZ0165372.1"/>
    <property type="molecule type" value="Genomic_DNA"/>
</dbReference>
<keyword evidence="1" id="KW-0812">Transmembrane</keyword>
<sequence length="151" mass="15483">MSLNLSGSDLSVHPRTTAGQHLSLLLGIVLVVFAVAGFAVSGLTDWTGGTEEQQVIGMSVNPASSAVHLLLGVLGILARTGRRRARGYGILVFLAFAGLFTWGASSNGSGDTPLNLAWPITTAHGVLAVAGIVIALVPVKAGRRRTTAELG</sequence>
<accession>A0ABV4H1C6</accession>
<feature type="transmembrane region" description="Helical" evidence="1">
    <location>
        <begin position="85"/>
        <end position="104"/>
    </location>
</feature>
<feature type="transmembrane region" description="Helical" evidence="1">
    <location>
        <begin position="55"/>
        <end position="78"/>
    </location>
</feature>
<feature type="transmembrane region" description="Helical" evidence="1">
    <location>
        <begin position="116"/>
        <end position="137"/>
    </location>
</feature>
<feature type="transmembrane region" description="Helical" evidence="1">
    <location>
        <begin position="21"/>
        <end position="43"/>
    </location>
</feature>
<dbReference type="Proteomes" id="UP001565927">
    <property type="component" value="Unassembled WGS sequence"/>
</dbReference>
<keyword evidence="1" id="KW-0472">Membrane</keyword>
<dbReference type="Pfam" id="PF14325">
    <property type="entry name" value="DUF4383"/>
    <property type="match status" value="1"/>
</dbReference>
<comment type="caution">
    <text evidence="2">The sequence shown here is derived from an EMBL/GenBank/DDBJ whole genome shotgun (WGS) entry which is preliminary data.</text>
</comment>